<dbReference type="InterPro" id="IPR012188">
    <property type="entry name" value="ME_PTA"/>
</dbReference>
<dbReference type="SUPFAM" id="SSF53659">
    <property type="entry name" value="Isocitrate/Isopropylmalate dehydrogenase-like"/>
    <property type="match status" value="1"/>
</dbReference>
<dbReference type="SMART" id="SM01274">
    <property type="entry name" value="malic"/>
    <property type="match status" value="1"/>
</dbReference>
<evidence type="ECO:0000256" key="6">
    <source>
        <dbReference type="ARBA" id="ARBA00023002"/>
    </source>
</evidence>
<evidence type="ECO:0000256" key="2">
    <source>
        <dbReference type="ARBA" id="ARBA00001946"/>
    </source>
</evidence>
<dbReference type="GO" id="GO:0016616">
    <property type="term" value="F:oxidoreductase activity, acting on the CH-OH group of donors, NAD or NADP as acceptor"/>
    <property type="evidence" value="ECO:0007669"/>
    <property type="project" value="InterPro"/>
</dbReference>
<evidence type="ECO:0000259" key="11">
    <source>
        <dbReference type="SMART" id="SM00919"/>
    </source>
</evidence>
<comment type="cofactor">
    <cofactor evidence="1">
        <name>Mn(2+)</name>
        <dbReference type="ChEBI" id="CHEBI:29035"/>
    </cofactor>
</comment>
<feature type="binding site" evidence="10">
    <location>
        <begin position="78"/>
        <end position="85"/>
    </location>
    <ligand>
        <name>NADP(+)</name>
        <dbReference type="ChEBI" id="CHEBI:58349"/>
    </ligand>
</feature>
<gene>
    <name evidence="13" type="ORF">C7377_0959</name>
</gene>
<dbReference type="GO" id="GO:0016746">
    <property type="term" value="F:acyltransferase activity"/>
    <property type="evidence" value="ECO:0007669"/>
    <property type="project" value="InterPro"/>
</dbReference>
<dbReference type="AlphaFoldDB" id="A0A7L4US93"/>
<evidence type="ECO:0000256" key="4">
    <source>
        <dbReference type="ARBA" id="ARBA00008756"/>
    </source>
</evidence>
<feature type="binding site" evidence="9">
    <location>
        <position position="138"/>
    </location>
    <ligand>
        <name>a divalent metal cation</name>
        <dbReference type="ChEBI" id="CHEBI:60240"/>
    </ligand>
</feature>
<dbReference type="CDD" id="cd05311">
    <property type="entry name" value="NAD_bind_2_malic_enz"/>
    <property type="match status" value="1"/>
</dbReference>
<accession>A0A7L4US93</accession>
<evidence type="ECO:0000256" key="1">
    <source>
        <dbReference type="ARBA" id="ARBA00001936"/>
    </source>
</evidence>
<dbReference type="Gene3D" id="3.40.50.10950">
    <property type="match status" value="1"/>
</dbReference>
<comment type="cofactor">
    <cofactor evidence="2">
        <name>Mg(2+)</name>
        <dbReference type="ChEBI" id="CHEBI:18420"/>
    </cofactor>
</comment>
<feature type="binding site" evidence="10">
    <location>
        <position position="288"/>
    </location>
    <ligand>
        <name>NADP(+)</name>
        <dbReference type="ChEBI" id="CHEBI:58349"/>
    </ligand>
</feature>
<dbReference type="InterPro" id="IPR045213">
    <property type="entry name" value="Malic_NAD-bd_bact_type"/>
</dbReference>
<feature type="active site" description="Proton acceptor" evidence="8">
    <location>
        <position position="96"/>
    </location>
</feature>
<protein>
    <submittedName>
        <fullName evidence="13">Allosteric NADP-dependent malic enzyme</fullName>
    </submittedName>
</protein>
<dbReference type="InterPro" id="IPR002505">
    <property type="entry name" value="PTA_PTB"/>
</dbReference>
<evidence type="ECO:0000259" key="12">
    <source>
        <dbReference type="SMART" id="SM01274"/>
    </source>
</evidence>
<dbReference type="Pfam" id="PF01515">
    <property type="entry name" value="PTA_PTB"/>
    <property type="match status" value="1"/>
</dbReference>
<dbReference type="SMART" id="SM00919">
    <property type="entry name" value="Malic_M"/>
    <property type="match status" value="1"/>
</dbReference>
<dbReference type="FunFam" id="3.40.50.720:FF:000095">
    <property type="entry name" value="NADP-dependent malic enzyme"/>
    <property type="match status" value="1"/>
</dbReference>
<feature type="binding site" evidence="10">
    <location>
        <position position="164"/>
    </location>
    <ligand>
        <name>a divalent metal cation</name>
        <dbReference type="ChEBI" id="CHEBI:60240"/>
    </ligand>
</feature>
<dbReference type="InterPro" id="IPR051674">
    <property type="entry name" value="Malate_Decarboxylase"/>
</dbReference>
<name>A0A7L4US93_BALHA</name>
<dbReference type="Pfam" id="PF03949">
    <property type="entry name" value="Malic_M"/>
    <property type="match status" value="1"/>
</dbReference>
<evidence type="ECO:0000256" key="3">
    <source>
        <dbReference type="ARBA" id="ARBA00007686"/>
    </source>
</evidence>
<dbReference type="Pfam" id="PF00390">
    <property type="entry name" value="malic"/>
    <property type="match status" value="1"/>
</dbReference>
<dbReference type="Gene3D" id="3.40.50.10750">
    <property type="entry name" value="Isocitrate/Isopropylmalate dehydrogenase-like"/>
    <property type="match status" value="1"/>
</dbReference>
<dbReference type="PANTHER" id="PTHR43237:SF4">
    <property type="entry name" value="NADP-DEPENDENT MALIC ENZYME"/>
    <property type="match status" value="1"/>
</dbReference>
<dbReference type="PROSITE" id="PS00331">
    <property type="entry name" value="MALIC_ENZYMES"/>
    <property type="match status" value="1"/>
</dbReference>
<keyword evidence="10" id="KW-0521">NADP</keyword>
<dbReference type="InterPro" id="IPR012302">
    <property type="entry name" value="Malic_NAD-bd"/>
</dbReference>
<keyword evidence="14" id="KW-1185">Reference proteome</keyword>
<dbReference type="Proteomes" id="UP000251835">
    <property type="component" value="Unassembled WGS sequence"/>
</dbReference>
<dbReference type="SUPFAM" id="SSF51735">
    <property type="entry name" value="NAD(P)-binding Rossmann-fold domains"/>
    <property type="match status" value="1"/>
</dbReference>
<dbReference type="InterPro" id="IPR042112">
    <property type="entry name" value="P_AcTrfase_dom2"/>
</dbReference>
<keyword evidence="5 9" id="KW-0479">Metal-binding</keyword>
<dbReference type="FunFam" id="3.40.50.10380:FF:000003">
    <property type="entry name" value="NADP-dependent malic enzyme"/>
    <property type="match status" value="1"/>
</dbReference>
<sequence>MSTPKITKADALKYHEKDRPGKIEVVPTKPYRTQRDLALAYSPGVAEPCLEIQKDTENAYRYTGKSNLVGVISNGTAVLGLGDIGAEASKPVMEGKGLLFKIFADIDVFDIEVNETNPDKFITAVKAIAPTFGGINLEDIKAPECFEIEERLKEELDIPVMHDDQHGTAIISAAGLINALHLNGKKIEDIKIVVNGAGAAAVSCTRLYMSIGAKPENIVMCDSKGVINRKRENLSKQKKEFITDREIETLKEALVDADMFLGLSVANLLTEEMLKSMAPDPIIFALANPNPEVTYDFATTVRPDVIMATGRSDYPNQINNVLGFPYIFRGALDVRAKAINEDMKIACVNAIAALSRETVPESVNVAYNEKNLIFGKEYIVPKALDPRLIATVATAVAKAAIKSGVARKEITDWEAYQRNLNKKLGIENELLRKLHDKAKRNPKRVVFPEGDNYNIIKAAHIAATDKFAHPVLLGNKNTITRIAEENDVNISDIEIIDVNNQIHAQRRTEYAMKLSRKREREGFTFKEARERLFNRNYFAAMMVEVGDADAMITGHSIKYRSAVKIADQVIGKAETIKNYTGVNIMMTKHGPLFFADTTIESATTVDTLISTTMATAELIKRFNITPRIAMLSYANFGAVQDESSIIVHKAVEYMHTNHPELIVDGEISVDFALNNDKRDETFPFTKLKDEDVNTLIFPTLDAANISYKLLKKLGDIDSIGPILVGAAKPIHIVPLNATVRNIVNMIAMAVVDAQKE</sequence>
<dbReference type="InterPro" id="IPR042113">
    <property type="entry name" value="P_AcTrfase_dom1"/>
</dbReference>
<dbReference type="InterPro" id="IPR012301">
    <property type="entry name" value="Malic_N_dom"/>
</dbReference>
<keyword evidence="6" id="KW-0560">Oxidoreductase</keyword>
<dbReference type="GO" id="GO:0051287">
    <property type="term" value="F:NAD binding"/>
    <property type="evidence" value="ECO:0007669"/>
    <property type="project" value="InterPro"/>
</dbReference>
<evidence type="ECO:0000313" key="14">
    <source>
        <dbReference type="Proteomes" id="UP000251835"/>
    </source>
</evidence>
<dbReference type="InterPro" id="IPR015884">
    <property type="entry name" value="Malic_enzyme_CS"/>
</dbReference>
<feature type="binding site" evidence="9">
    <location>
        <position position="139"/>
    </location>
    <ligand>
        <name>a divalent metal cation</name>
        <dbReference type="ChEBI" id="CHEBI:60240"/>
    </ligand>
</feature>
<evidence type="ECO:0000256" key="7">
    <source>
        <dbReference type="ARBA" id="ARBA00023268"/>
    </source>
</evidence>
<dbReference type="OrthoDB" id="9805787at2"/>
<evidence type="ECO:0000313" key="13">
    <source>
        <dbReference type="EMBL" id="PVX52630.1"/>
    </source>
</evidence>
<dbReference type="PIRSF" id="PIRSF036684">
    <property type="entry name" value="ME_PTA"/>
    <property type="match status" value="1"/>
</dbReference>
<dbReference type="SUPFAM" id="SSF53223">
    <property type="entry name" value="Aminoacid dehydrogenase-like, N-terminal domain"/>
    <property type="match status" value="1"/>
</dbReference>
<dbReference type="PANTHER" id="PTHR43237">
    <property type="entry name" value="NADP-DEPENDENT MALIC ENZYME"/>
    <property type="match status" value="1"/>
</dbReference>
<dbReference type="Gene3D" id="3.40.50.10380">
    <property type="entry name" value="Malic enzyme, N-terminal domain"/>
    <property type="match status" value="1"/>
</dbReference>
<dbReference type="RefSeq" id="WP_116496156.1">
    <property type="nucleotide sequence ID" value="NZ_QENZ01000003.1"/>
</dbReference>
<dbReference type="InterPro" id="IPR046346">
    <property type="entry name" value="Aminoacid_DH-like_N_sf"/>
</dbReference>
<dbReference type="InterPro" id="IPR037062">
    <property type="entry name" value="Malic_N_dom_sf"/>
</dbReference>
<dbReference type="GO" id="GO:0004470">
    <property type="term" value="F:malic enzyme activity"/>
    <property type="evidence" value="ECO:0007669"/>
    <property type="project" value="InterPro"/>
</dbReference>
<dbReference type="GO" id="GO:0006108">
    <property type="term" value="P:malate metabolic process"/>
    <property type="evidence" value="ECO:0007669"/>
    <property type="project" value="InterPro"/>
</dbReference>
<feature type="domain" description="Malic enzyme NAD-binding" evidence="11">
    <location>
        <begin position="165"/>
        <end position="401"/>
    </location>
</feature>
<comment type="caution">
    <text evidence="13">The sequence shown here is derived from an EMBL/GenBank/DDBJ whole genome shotgun (WGS) entry which is preliminary data.</text>
</comment>
<organism evidence="13 14">
    <name type="scientific">Balneicella halophila</name>
    <dbReference type="NCBI Taxonomy" id="1537566"/>
    <lineage>
        <taxon>Bacteria</taxon>
        <taxon>Pseudomonadati</taxon>
        <taxon>Bacteroidota</taxon>
        <taxon>Bacteroidia</taxon>
        <taxon>Bacteroidales</taxon>
        <taxon>Balneicellaceae</taxon>
        <taxon>Balneicella</taxon>
    </lineage>
</organism>
<dbReference type="GO" id="GO:0046872">
    <property type="term" value="F:metal ion binding"/>
    <property type="evidence" value="ECO:0007669"/>
    <property type="project" value="UniProtKB-KW"/>
</dbReference>
<reference evidence="13 14" key="1">
    <citation type="submission" date="2018-05" db="EMBL/GenBank/DDBJ databases">
        <title>Genomic Encyclopedia of Type Strains, Phase IV (KMG-IV): sequencing the most valuable type-strain genomes for metagenomic binning, comparative biology and taxonomic classification.</title>
        <authorList>
            <person name="Goeker M."/>
        </authorList>
    </citation>
    <scope>NUCLEOTIDE SEQUENCE [LARGE SCALE GENOMIC DNA]</scope>
    <source>
        <strain evidence="13 14">DSM 28579</strain>
    </source>
</reference>
<evidence type="ECO:0000256" key="9">
    <source>
        <dbReference type="PIRSR" id="PIRSR036684-2"/>
    </source>
</evidence>
<evidence type="ECO:0000256" key="8">
    <source>
        <dbReference type="PIRSR" id="PIRSR036684-1"/>
    </source>
</evidence>
<evidence type="ECO:0000256" key="5">
    <source>
        <dbReference type="ARBA" id="ARBA00022723"/>
    </source>
</evidence>
<comment type="similarity">
    <text evidence="4">In the C-terminal section; belongs to the phosphate acetyltransferase and butyryltransferase family.</text>
</comment>
<dbReference type="InterPro" id="IPR036291">
    <property type="entry name" value="NAD(P)-bd_dom_sf"/>
</dbReference>
<dbReference type="Gene3D" id="3.40.50.720">
    <property type="entry name" value="NAD(P)-binding Rossmann-like Domain"/>
    <property type="match status" value="1"/>
</dbReference>
<evidence type="ECO:0000256" key="10">
    <source>
        <dbReference type="PIRSR" id="PIRSR036684-3"/>
    </source>
</evidence>
<comment type="similarity">
    <text evidence="3">In the N-terminal section; belongs to the malic enzymes family.</text>
</comment>
<keyword evidence="7" id="KW-0511">Multifunctional enzyme</keyword>
<feature type="domain" description="Malic enzyme N-terminal" evidence="12">
    <location>
        <begin position="20"/>
        <end position="153"/>
    </location>
</feature>
<dbReference type="EMBL" id="QENZ01000003">
    <property type="protein sequence ID" value="PVX52630.1"/>
    <property type="molecule type" value="Genomic_DNA"/>
</dbReference>
<proteinExistence type="inferred from homology"/>